<proteinExistence type="predicted"/>
<dbReference type="SUPFAM" id="SSF50118">
    <property type="entry name" value="Cell growth inhibitor/plasmid maintenance toxic component"/>
    <property type="match status" value="1"/>
</dbReference>
<name>A0ABQ2S9M3_9DEIO</name>
<sequence>MNPEDLIGLVLDVDFPDQDGHEQFGSRPAVIVGVPPLIAQGRFPGLIVVPFTSQVDDFDGLSEELYPMILAGSGGLTRDSIALLDQVRYIDARRILGQLSKLDQLDIDCIRRNLARIFNFVVESAQPPTPPQS</sequence>
<evidence type="ECO:0000313" key="1">
    <source>
        <dbReference type="EMBL" id="GGS10888.1"/>
    </source>
</evidence>
<dbReference type="PANTHER" id="PTHR33988:SF3">
    <property type="entry name" value="ENDORIBONUCLEASE TOXIN CHPB-RELATED"/>
    <property type="match status" value="1"/>
</dbReference>
<evidence type="ECO:0008006" key="3">
    <source>
        <dbReference type="Google" id="ProtNLM"/>
    </source>
</evidence>
<gene>
    <name evidence="1" type="ORF">GCM10008960_41140</name>
</gene>
<dbReference type="Proteomes" id="UP000644548">
    <property type="component" value="Unassembled WGS sequence"/>
</dbReference>
<keyword evidence="2" id="KW-1185">Reference proteome</keyword>
<organism evidence="1 2">
    <name type="scientific">Deinococcus sedimenti</name>
    <dbReference type="NCBI Taxonomy" id="1867090"/>
    <lineage>
        <taxon>Bacteria</taxon>
        <taxon>Thermotogati</taxon>
        <taxon>Deinococcota</taxon>
        <taxon>Deinococci</taxon>
        <taxon>Deinococcales</taxon>
        <taxon>Deinococcaceae</taxon>
        <taxon>Deinococcus</taxon>
    </lineage>
</organism>
<protein>
    <recommendedName>
        <fullName evidence="3">Type II toxin-antitoxin system PemK/MazF family toxin</fullName>
    </recommendedName>
</protein>
<dbReference type="RefSeq" id="WP_189074997.1">
    <property type="nucleotide sequence ID" value="NZ_BMQN01000031.1"/>
</dbReference>
<comment type="caution">
    <text evidence="1">The sequence shown here is derived from an EMBL/GenBank/DDBJ whole genome shotgun (WGS) entry which is preliminary data.</text>
</comment>
<accession>A0ABQ2S9M3</accession>
<dbReference type="PANTHER" id="PTHR33988">
    <property type="entry name" value="ENDORIBONUCLEASE MAZF-RELATED"/>
    <property type="match status" value="1"/>
</dbReference>
<reference evidence="2" key="1">
    <citation type="journal article" date="2019" name="Int. J. Syst. Evol. Microbiol.">
        <title>The Global Catalogue of Microorganisms (GCM) 10K type strain sequencing project: providing services to taxonomists for standard genome sequencing and annotation.</title>
        <authorList>
            <consortium name="The Broad Institute Genomics Platform"/>
            <consortium name="The Broad Institute Genome Sequencing Center for Infectious Disease"/>
            <person name="Wu L."/>
            <person name="Ma J."/>
        </authorList>
    </citation>
    <scope>NUCLEOTIDE SEQUENCE [LARGE SCALE GENOMIC DNA]</scope>
    <source>
        <strain evidence="2">JCM 31405</strain>
    </source>
</reference>
<dbReference type="Pfam" id="PF02452">
    <property type="entry name" value="PemK_toxin"/>
    <property type="match status" value="1"/>
</dbReference>
<dbReference type="InterPro" id="IPR011067">
    <property type="entry name" value="Plasmid_toxin/cell-grow_inhib"/>
</dbReference>
<dbReference type="EMBL" id="BMQN01000031">
    <property type="protein sequence ID" value="GGS10888.1"/>
    <property type="molecule type" value="Genomic_DNA"/>
</dbReference>
<dbReference type="Gene3D" id="2.30.30.110">
    <property type="match status" value="1"/>
</dbReference>
<dbReference type="InterPro" id="IPR003477">
    <property type="entry name" value="PemK-like"/>
</dbReference>
<evidence type="ECO:0000313" key="2">
    <source>
        <dbReference type="Proteomes" id="UP000644548"/>
    </source>
</evidence>